<proteinExistence type="predicted"/>
<dbReference type="AlphaFoldDB" id="A0A2N8RZ25"/>
<gene>
    <name evidence="1" type="ORF">CXK92_13310</name>
</gene>
<evidence type="ECO:0000313" key="2">
    <source>
        <dbReference type="Proteomes" id="UP000235925"/>
    </source>
</evidence>
<sequence>MVIAIAVPFHQNRMMRREASIRNHEQAIQLFDSLGAMANFAGHLLSMVQDELNDDDGVFGTLSFAREDHMFSSMQVELDRYPIHQLPDHDSVATALELKSTYTRACVTLRASIDAFQRNDFAAYGNETERFRYEFALYCEVVERLSTQASNYRARIEAV</sequence>
<name>A0A2N8RZ25_STUST</name>
<comment type="caution">
    <text evidence="1">The sequence shown here is derived from an EMBL/GenBank/DDBJ whole genome shotgun (WGS) entry which is preliminary data.</text>
</comment>
<protein>
    <submittedName>
        <fullName evidence="1">Uncharacterized protein</fullName>
    </submittedName>
</protein>
<evidence type="ECO:0000313" key="1">
    <source>
        <dbReference type="EMBL" id="PNF79621.1"/>
    </source>
</evidence>
<dbReference type="OrthoDB" id="7033775at2"/>
<accession>A0A2N8RZ25</accession>
<dbReference type="Proteomes" id="UP000235925">
    <property type="component" value="Unassembled WGS sequence"/>
</dbReference>
<reference evidence="1 2" key="1">
    <citation type="submission" date="2018-01" db="EMBL/GenBank/DDBJ databases">
        <title>Denitrification phenotypes of diverse strains of Pseudomonas stutzeri.</title>
        <authorList>
            <person name="Milligan D.A."/>
            <person name="Bergaust L."/>
            <person name="Bakken L.R."/>
            <person name="Frostegard A."/>
        </authorList>
    </citation>
    <scope>NUCLEOTIDE SEQUENCE [LARGE SCALE GENOMIC DNA]</scope>
    <source>
        <strain evidence="1 2">KC</strain>
    </source>
</reference>
<dbReference type="EMBL" id="POUN01000004">
    <property type="protein sequence ID" value="PNF79621.1"/>
    <property type="molecule type" value="Genomic_DNA"/>
</dbReference>
<organism evidence="1 2">
    <name type="scientific">Stutzerimonas stutzeri</name>
    <name type="common">Pseudomonas stutzeri</name>
    <dbReference type="NCBI Taxonomy" id="316"/>
    <lineage>
        <taxon>Bacteria</taxon>
        <taxon>Pseudomonadati</taxon>
        <taxon>Pseudomonadota</taxon>
        <taxon>Gammaproteobacteria</taxon>
        <taxon>Pseudomonadales</taxon>
        <taxon>Pseudomonadaceae</taxon>
        <taxon>Stutzerimonas</taxon>
    </lineage>
</organism>